<geneLocation type="plasmid" evidence="1">
    <name>unnamed</name>
</geneLocation>
<dbReference type="HOGENOM" id="CLU_3150107_0_0_12"/>
<accession>W5SY67</accession>
<gene>
    <name evidence="1" type="ORF">BCO_0131800</name>
</gene>
<name>W5SY67_9SPIR</name>
<sequence length="48" mass="5794">MNLELEKNAIIEILKAFKKTEDFFTKDMYKKKLVPHQKQIDLRISNKN</sequence>
<keyword evidence="1" id="KW-0614">Plasmid</keyword>
<reference evidence="1" key="1">
    <citation type="submission" date="2013-04" db="EMBL/GenBank/DDBJ databases">
        <title>Comparative Genomics of Relapsing Fever Spirochetes.</title>
        <authorList>
            <person name="Schwan T.G."/>
            <person name="Raffel S.J."/>
            <person name="Porcella S.F."/>
            <person name="Martens C.A."/>
            <person name="Bruno D.P."/>
            <person name="Ricklefs S.M."/>
            <person name="Barbian K.B."/>
        </authorList>
    </citation>
    <scope>NUCLEOTIDE SEQUENCE</scope>
    <source>
        <strain evidence="1">Co53</strain>
        <plasmid evidence="1">unnamed</plasmid>
    </source>
</reference>
<protein>
    <submittedName>
        <fullName evidence="1">ErpA protein (ErpA)</fullName>
    </submittedName>
</protein>
<proteinExistence type="predicted"/>
<organism evidence="1">
    <name type="scientific">Borrelia coriaceae ATCC 43381</name>
    <dbReference type="NCBI Taxonomy" id="1408429"/>
    <lineage>
        <taxon>Bacteria</taxon>
        <taxon>Pseudomonadati</taxon>
        <taxon>Spirochaetota</taxon>
        <taxon>Spirochaetia</taxon>
        <taxon>Spirochaetales</taxon>
        <taxon>Borreliaceae</taxon>
        <taxon>Borrelia</taxon>
    </lineage>
</organism>
<dbReference type="AlphaFoldDB" id="W5SY67"/>
<evidence type="ECO:0000313" key="1">
    <source>
        <dbReference type="EMBL" id="AHH11643.1"/>
    </source>
</evidence>
<dbReference type="EMBL" id="CP005762">
    <property type="protein sequence ID" value="AHH11643.1"/>
    <property type="molecule type" value="Genomic_DNA"/>
</dbReference>